<dbReference type="EMBL" id="BKBO01000005">
    <property type="protein sequence ID" value="GEQ48643.1"/>
    <property type="molecule type" value="Genomic_DNA"/>
</dbReference>
<dbReference type="Proteomes" id="UP000886597">
    <property type="component" value="Unassembled WGS sequence"/>
</dbReference>
<dbReference type="Pfam" id="PF08818">
    <property type="entry name" value="DUF1801"/>
    <property type="match status" value="1"/>
</dbReference>
<dbReference type="SUPFAM" id="SSF159888">
    <property type="entry name" value="YdhG-like"/>
    <property type="match status" value="1"/>
</dbReference>
<evidence type="ECO:0000313" key="2">
    <source>
        <dbReference type="EMBL" id="GEQ48643.1"/>
    </source>
</evidence>
<dbReference type="InterPro" id="IPR014922">
    <property type="entry name" value="YdhG-like"/>
</dbReference>
<dbReference type="EMBL" id="BKBQ01000005">
    <property type="protein sequence ID" value="GEQ53651.1"/>
    <property type="molecule type" value="Genomic_DNA"/>
</dbReference>
<reference evidence="3" key="1">
    <citation type="submission" date="2019-08" db="EMBL/GenBank/DDBJ databases">
        <authorList>
            <person name="Ishikawa M."/>
            <person name="Suzuki T."/>
            <person name="Matsutani M."/>
        </authorList>
    </citation>
    <scope>NUCLEOTIDE SEQUENCE</scope>
    <source>
        <strain evidence="3">7C1</strain>
        <strain evidence="2">8C4</strain>
    </source>
</reference>
<evidence type="ECO:0000313" key="5">
    <source>
        <dbReference type="Proteomes" id="UP000886607"/>
    </source>
</evidence>
<organism evidence="3 4">
    <name type="scientific">Tetragenococcus koreensis</name>
    <dbReference type="NCBI Taxonomy" id="290335"/>
    <lineage>
        <taxon>Bacteria</taxon>
        <taxon>Bacillati</taxon>
        <taxon>Bacillota</taxon>
        <taxon>Bacilli</taxon>
        <taxon>Lactobacillales</taxon>
        <taxon>Enterococcaceae</taxon>
        <taxon>Tetragenococcus</taxon>
    </lineage>
</organism>
<dbReference type="Proteomes" id="UP000886607">
    <property type="component" value="Unassembled WGS sequence"/>
</dbReference>
<dbReference type="AlphaFoldDB" id="A0AAN4UB72"/>
<dbReference type="Gene3D" id="3.90.1150.200">
    <property type="match status" value="1"/>
</dbReference>
<gene>
    <name evidence="2" type="ORF">TK11N_04950</name>
    <name evidence="3" type="ORF">TK2N_04950</name>
</gene>
<evidence type="ECO:0000313" key="3">
    <source>
        <dbReference type="EMBL" id="GEQ53651.1"/>
    </source>
</evidence>
<keyword evidence="5" id="KW-1185">Reference proteome</keyword>
<evidence type="ECO:0000259" key="1">
    <source>
        <dbReference type="Pfam" id="PF08818"/>
    </source>
</evidence>
<comment type="caution">
    <text evidence="3">The sequence shown here is derived from an EMBL/GenBank/DDBJ whole genome shotgun (WGS) entry which is preliminary data.</text>
</comment>
<dbReference type="GeneID" id="69985385"/>
<evidence type="ECO:0000313" key="4">
    <source>
        <dbReference type="Proteomes" id="UP000886597"/>
    </source>
</evidence>
<protein>
    <recommendedName>
        <fullName evidence="1">YdhG-like domain-containing protein</fullName>
    </recommendedName>
</protein>
<reference evidence="3" key="2">
    <citation type="journal article" date="2020" name="Int. Dairy J.">
        <title>Lactic acid bacterial diversity in Brie cheese focusing on salt concentration and pH of isolation medium and characterisation of halophilic and alkaliphilic lactic acid bacterial isolates.</title>
        <authorList>
            <person name="Unno R."/>
            <person name="Matsutani M."/>
            <person name="Suzuki T."/>
            <person name="Kodama K."/>
            <person name="Matsushita H."/>
            <person name="Yamasato K."/>
            <person name="Koizumi Y."/>
            <person name="Ishikawa M."/>
        </authorList>
    </citation>
    <scope>NUCLEOTIDE SEQUENCE</scope>
    <source>
        <strain evidence="3">7C1</strain>
        <strain evidence="2">8C4</strain>
    </source>
</reference>
<sequence length="127" mass="15212">MTTLQEYIATIDQEEHKEKFSELMDSVQAKFSQLQLVFKWNEPMYTYNETFIISFNKTKKHITVSPEVAGIKEFSDRITACGYGQGKSTFRIKWEETINYQLLYEIIQFNLDEKRNYPTFWRKAIDK</sequence>
<dbReference type="KEGG" id="tkr:C7K43_05440"/>
<proteinExistence type="predicted"/>
<dbReference type="RefSeq" id="WP_124005936.1">
    <property type="nucleotide sequence ID" value="NZ_BJYN01000009.1"/>
</dbReference>
<feature type="domain" description="YdhG-like" evidence="1">
    <location>
        <begin position="16"/>
        <end position="110"/>
    </location>
</feature>
<accession>A0AAN4UB72</accession>
<name>A0AAN4UB72_9ENTE</name>